<reference evidence="2 5" key="2">
    <citation type="submission" date="2020-08" db="EMBL/GenBank/DDBJ databases">
        <title>Sequencing the genomes of 1000 actinobacteria strains.</title>
        <authorList>
            <person name="Klenk H.-P."/>
        </authorList>
    </citation>
    <scope>NUCLEOTIDE SEQUENCE [LARGE SCALE GENOMIC DNA]</scope>
    <source>
        <strain evidence="2 5">DSM 16678</strain>
    </source>
</reference>
<feature type="compositionally biased region" description="Low complexity" evidence="1">
    <location>
        <begin position="66"/>
        <end position="77"/>
    </location>
</feature>
<dbReference type="EMBL" id="QKNV01000278">
    <property type="protein sequence ID" value="PZA19737.1"/>
    <property type="molecule type" value="Genomic_DNA"/>
</dbReference>
<evidence type="ECO:0000313" key="4">
    <source>
        <dbReference type="Proteomes" id="UP000247602"/>
    </source>
</evidence>
<protein>
    <submittedName>
        <fullName evidence="3">Uncharacterized protein</fullName>
    </submittedName>
</protein>
<dbReference type="Proteomes" id="UP000580718">
    <property type="component" value="Unassembled WGS sequence"/>
</dbReference>
<feature type="compositionally biased region" description="Basic and acidic residues" evidence="1">
    <location>
        <begin position="49"/>
        <end position="65"/>
    </location>
</feature>
<keyword evidence="4" id="KW-1185">Reference proteome</keyword>
<feature type="region of interest" description="Disordered" evidence="1">
    <location>
        <begin position="110"/>
        <end position="132"/>
    </location>
</feature>
<dbReference type="OrthoDB" id="4774211at2"/>
<dbReference type="Proteomes" id="UP000247602">
    <property type="component" value="Unassembled WGS sequence"/>
</dbReference>
<evidence type="ECO:0000256" key="1">
    <source>
        <dbReference type="SAM" id="MobiDB-lite"/>
    </source>
</evidence>
<dbReference type="RefSeq" id="WP_110553854.1">
    <property type="nucleotide sequence ID" value="NZ_JACIBU010000001.1"/>
</dbReference>
<dbReference type="AlphaFoldDB" id="A0A323V4J3"/>
<feature type="compositionally biased region" description="Basic and acidic residues" evidence="1">
    <location>
        <begin position="119"/>
        <end position="132"/>
    </location>
</feature>
<evidence type="ECO:0000313" key="5">
    <source>
        <dbReference type="Proteomes" id="UP000580718"/>
    </source>
</evidence>
<accession>A0A323V4J3</accession>
<gene>
    <name evidence="3" type="ORF">DMO24_19130</name>
    <name evidence="2" type="ORF">FHX36_001428</name>
</gene>
<name>A0A323V4J3_9ACTN</name>
<comment type="caution">
    <text evidence="3">The sequence shown here is derived from an EMBL/GenBank/DDBJ whole genome shotgun (WGS) entry which is preliminary data.</text>
</comment>
<sequence length="132" mass="13788">MLIDCDTCTVRGQGCDDCVVTVLLGAPPGWRGSDPTVVPLTRRPAVGRAPERRAGDPATGHDHHAAQAAGGAPGRAAGARDVRRVDTSAADAWSVVELDEVERRAVQALADFGLVPPLRHQDASTPGDRHVS</sequence>
<organism evidence="3 4">
    <name type="scientific">Modestobacter versicolor</name>
    <dbReference type="NCBI Taxonomy" id="429133"/>
    <lineage>
        <taxon>Bacteria</taxon>
        <taxon>Bacillati</taxon>
        <taxon>Actinomycetota</taxon>
        <taxon>Actinomycetes</taxon>
        <taxon>Geodermatophilales</taxon>
        <taxon>Geodermatophilaceae</taxon>
        <taxon>Modestobacter</taxon>
    </lineage>
</organism>
<proteinExistence type="predicted"/>
<evidence type="ECO:0000313" key="3">
    <source>
        <dbReference type="EMBL" id="PZA19737.1"/>
    </source>
</evidence>
<feature type="region of interest" description="Disordered" evidence="1">
    <location>
        <begin position="29"/>
        <end position="83"/>
    </location>
</feature>
<evidence type="ECO:0000313" key="2">
    <source>
        <dbReference type="EMBL" id="MBB3675693.1"/>
    </source>
</evidence>
<dbReference type="EMBL" id="JACIBU010000001">
    <property type="protein sequence ID" value="MBB3675693.1"/>
    <property type="molecule type" value="Genomic_DNA"/>
</dbReference>
<reference evidence="3 4" key="1">
    <citation type="submission" date="2018-06" db="EMBL/GenBank/DDBJ databases">
        <title>Draft genome sequence of Modestobacter versicolor CP153-2.</title>
        <authorList>
            <person name="Gundlapally S.R."/>
        </authorList>
    </citation>
    <scope>NUCLEOTIDE SEQUENCE [LARGE SCALE GENOMIC DNA]</scope>
    <source>
        <strain evidence="3 4">CP153-2</strain>
    </source>
</reference>